<feature type="region of interest" description="Disordered" evidence="1">
    <location>
        <begin position="43"/>
        <end position="103"/>
    </location>
</feature>
<name>A0A9Q1EKD6_SYNKA</name>
<evidence type="ECO:0000313" key="2">
    <source>
        <dbReference type="EMBL" id="KAJ8340474.1"/>
    </source>
</evidence>
<reference evidence="2" key="1">
    <citation type="journal article" date="2023" name="Science">
        <title>Genome structures resolve the early diversification of teleost fishes.</title>
        <authorList>
            <person name="Parey E."/>
            <person name="Louis A."/>
            <person name="Montfort J."/>
            <person name="Bouchez O."/>
            <person name="Roques C."/>
            <person name="Iampietro C."/>
            <person name="Lluch J."/>
            <person name="Castinel A."/>
            <person name="Donnadieu C."/>
            <person name="Desvignes T."/>
            <person name="Floi Bucao C."/>
            <person name="Jouanno E."/>
            <person name="Wen M."/>
            <person name="Mejri S."/>
            <person name="Dirks R."/>
            <person name="Jansen H."/>
            <person name="Henkel C."/>
            <person name="Chen W.J."/>
            <person name="Zahm M."/>
            <person name="Cabau C."/>
            <person name="Klopp C."/>
            <person name="Thompson A.W."/>
            <person name="Robinson-Rechavi M."/>
            <person name="Braasch I."/>
            <person name="Lecointre G."/>
            <person name="Bobe J."/>
            <person name="Postlethwait J.H."/>
            <person name="Berthelot C."/>
            <person name="Roest Crollius H."/>
            <person name="Guiguen Y."/>
        </authorList>
    </citation>
    <scope>NUCLEOTIDE SEQUENCE</scope>
    <source>
        <strain evidence="2">WJC10195</strain>
    </source>
</reference>
<accession>A0A9Q1EKD6</accession>
<dbReference type="Proteomes" id="UP001152622">
    <property type="component" value="Chromosome 16"/>
</dbReference>
<evidence type="ECO:0000256" key="1">
    <source>
        <dbReference type="SAM" id="MobiDB-lite"/>
    </source>
</evidence>
<sequence>MVPTSYGLRERRQSTTAGAFLVTVRVKENSVLISFLPRSAAEKAASELKRSQQQPRPGLKQPRRLKGPGVTRTEHSGSTGLRILRSKRDVSNVRKEEGDGTRISRQLLGVQPFASPQRCV</sequence>
<organism evidence="2 3">
    <name type="scientific">Synaphobranchus kaupii</name>
    <name type="common">Kaup's arrowtooth eel</name>
    <dbReference type="NCBI Taxonomy" id="118154"/>
    <lineage>
        <taxon>Eukaryota</taxon>
        <taxon>Metazoa</taxon>
        <taxon>Chordata</taxon>
        <taxon>Craniata</taxon>
        <taxon>Vertebrata</taxon>
        <taxon>Euteleostomi</taxon>
        <taxon>Actinopterygii</taxon>
        <taxon>Neopterygii</taxon>
        <taxon>Teleostei</taxon>
        <taxon>Anguilliformes</taxon>
        <taxon>Synaphobranchidae</taxon>
        <taxon>Synaphobranchus</taxon>
    </lineage>
</organism>
<dbReference type="EMBL" id="JAINUF010000016">
    <property type="protein sequence ID" value="KAJ8340474.1"/>
    <property type="molecule type" value="Genomic_DNA"/>
</dbReference>
<evidence type="ECO:0000313" key="3">
    <source>
        <dbReference type="Proteomes" id="UP001152622"/>
    </source>
</evidence>
<protein>
    <submittedName>
        <fullName evidence="2">Uncharacterized protein</fullName>
    </submittedName>
</protein>
<gene>
    <name evidence="2" type="ORF">SKAU_G00351070</name>
</gene>
<dbReference type="AlphaFoldDB" id="A0A9Q1EKD6"/>
<feature type="compositionally biased region" description="Basic and acidic residues" evidence="1">
    <location>
        <begin position="86"/>
        <end position="102"/>
    </location>
</feature>
<keyword evidence="3" id="KW-1185">Reference proteome</keyword>
<proteinExistence type="predicted"/>
<comment type="caution">
    <text evidence="2">The sequence shown here is derived from an EMBL/GenBank/DDBJ whole genome shotgun (WGS) entry which is preliminary data.</text>
</comment>